<dbReference type="GeneID" id="63775717"/>
<keyword evidence="3" id="KW-1185">Reference proteome</keyword>
<proteinExistence type="predicted"/>
<dbReference type="AlphaFoldDB" id="A0A1Y2EI85"/>
<dbReference type="Proteomes" id="UP000193689">
    <property type="component" value="Unassembled WGS sequence"/>
</dbReference>
<evidence type="ECO:0000313" key="2">
    <source>
        <dbReference type="EMBL" id="ORY70505.1"/>
    </source>
</evidence>
<name>A0A1Y2EI85_9PEZI</name>
<feature type="transmembrane region" description="Helical" evidence="1">
    <location>
        <begin position="20"/>
        <end position="38"/>
    </location>
</feature>
<sequence>MFKPGWTSPTCVVSEVSFTTMVMALDISGVVAAAWVSIEETDNLSMRLVKSSTAVFITCISPTVSEKNIIW</sequence>
<comment type="caution">
    <text evidence="2">The sequence shown here is derived from an EMBL/GenBank/DDBJ whole genome shotgun (WGS) entry which is preliminary data.</text>
</comment>
<keyword evidence="1" id="KW-0472">Membrane</keyword>
<protein>
    <submittedName>
        <fullName evidence="2">Uncharacterized protein</fullName>
    </submittedName>
</protein>
<evidence type="ECO:0000313" key="3">
    <source>
        <dbReference type="Proteomes" id="UP000193689"/>
    </source>
</evidence>
<dbReference type="RefSeq" id="XP_040720455.1">
    <property type="nucleotide sequence ID" value="XM_040859505.1"/>
</dbReference>
<reference evidence="2 3" key="1">
    <citation type="submission" date="2016-07" db="EMBL/GenBank/DDBJ databases">
        <title>Pervasive Adenine N6-methylation of Active Genes in Fungi.</title>
        <authorList>
            <consortium name="DOE Joint Genome Institute"/>
            <person name="Mondo S.J."/>
            <person name="Dannebaum R.O."/>
            <person name="Kuo R.C."/>
            <person name="Labutti K."/>
            <person name="Haridas S."/>
            <person name="Kuo A."/>
            <person name="Salamov A."/>
            <person name="Ahrendt S.R."/>
            <person name="Lipzen A."/>
            <person name="Sullivan W."/>
            <person name="Andreopoulos W.B."/>
            <person name="Clum A."/>
            <person name="Lindquist E."/>
            <person name="Daum C."/>
            <person name="Ramamoorthy G.K."/>
            <person name="Gryganskyi A."/>
            <person name="Culley D."/>
            <person name="Magnuson J.K."/>
            <person name="James T.Y."/>
            <person name="O'Malley M.A."/>
            <person name="Stajich J.E."/>
            <person name="Spatafora J.W."/>
            <person name="Visel A."/>
            <person name="Grigoriev I.V."/>
        </authorList>
    </citation>
    <scope>NUCLEOTIDE SEQUENCE [LARGE SCALE GENOMIC DNA]</scope>
    <source>
        <strain evidence="2 3">CBS 129021</strain>
    </source>
</reference>
<dbReference type="EMBL" id="MCFJ01000002">
    <property type="protein sequence ID" value="ORY70505.1"/>
    <property type="molecule type" value="Genomic_DNA"/>
</dbReference>
<evidence type="ECO:0000256" key="1">
    <source>
        <dbReference type="SAM" id="Phobius"/>
    </source>
</evidence>
<organism evidence="2 3">
    <name type="scientific">Pseudomassariella vexata</name>
    <dbReference type="NCBI Taxonomy" id="1141098"/>
    <lineage>
        <taxon>Eukaryota</taxon>
        <taxon>Fungi</taxon>
        <taxon>Dikarya</taxon>
        <taxon>Ascomycota</taxon>
        <taxon>Pezizomycotina</taxon>
        <taxon>Sordariomycetes</taxon>
        <taxon>Xylariomycetidae</taxon>
        <taxon>Amphisphaeriales</taxon>
        <taxon>Pseudomassariaceae</taxon>
        <taxon>Pseudomassariella</taxon>
    </lineage>
</organism>
<accession>A0A1Y2EI85</accession>
<dbReference type="InParanoid" id="A0A1Y2EI85"/>
<keyword evidence="1" id="KW-0812">Transmembrane</keyword>
<keyword evidence="1" id="KW-1133">Transmembrane helix</keyword>
<gene>
    <name evidence="2" type="ORF">BCR38DRAFT_422284</name>
</gene>